<reference evidence="4" key="1">
    <citation type="submission" date="2018-05" db="EMBL/GenBank/DDBJ databases">
        <authorList>
            <person name="Li X."/>
        </authorList>
    </citation>
    <scope>NUCLEOTIDE SEQUENCE [LARGE SCALE GENOMIC DNA]</scope>
    <source>
        <strain evidence="4">LX32</strain>
    </source>
</reference>
<dbReference type="EMBL" id="QFYQ01000001">
    <property type="protein sequence ID" value="RAK53590.1"/>
    <property type="molecule type" value="Genomic_DNA"/>
</dbReference>
<dbReference type="InterPro" id="IPR032710">
    <property type="entry name" value="NTF2-like_dom_sf"/>
</dbReference>
<feature type="chain" id="PRO_5016379805" evidence="1">
    <location>
        <begin position="26"/>
        <end position="292"/>
    </location>
</feature>
<protein>
    <submittedName>
        <fullName evidence="3">DUF4440 domain-containing protein</fullName>
    </submittedName>
</protein>
<keyword evidence="1" id="KW-0732">Signal</keyword>
<name>A0A328AFT7_9CAUL</name>
<feature type="signal peptide" evidence="1">
    <location>
        <begin position="1"/>
        <end position="25"/>
    </location>
</feature>
<dbReference type="AlphaFoldDB" id="A0A328AFT7"/>
<organism evidence="3 4">
    <name type="scientific">Phenylobacterium soli</name>
    <dbReference type="NCBI Taxonomy" id="2170551"/>
    <lineage>
        <taxon>Bacteria</taxon>
        <taxon>Pseudomonadati</taxon>
        <taxon>Pseudomonadota</taxon>
        <taxon>Alphaproteobacteria</taxon>
        <taxon>Caulobacterales</taxon>
        <taxon>Caulobacteraceae</taxon>
        <taxon>Phenylobacterium</taxon>
    </lineage>
</organism>
<comment type="caution">
    <text evidence="3">The sequence shown here is derived from an EMBL/GenBank/DDBJ whole genome shotgun (WGS) entry which is preliminary data.</text>
</comment>
<evidence type="ECO:0000256" key="1">
    <source>
        <dbReference type="SAM" id="SignalP"/>
    </source>
</evidence>
<dbReference type="RefSeq" id="WP_111527342.1">
    <property type="nucleotide sequence ID" value="NZ_JBHRSG010000005.1"/>
</dbReference>
<dbReference type="InterPro" id="IPR027843">
    <property type="entry name" value="DUF4440"/>
</dbReference>
<feature type="domain" description="DUF4440" evidence="2">
    <location>
        <begin position="185"/>
        <end position="279"/>
    </location>
</feature>
<evidence type="ECO:0000313" key="4">
    <source>
        <dbReference type="Proteomes" id="UP000249254"/>
    </source>
</evidence>
<keyword evidence="4" id="KW-1185">Reference proteome</keyword>
<evidence type="ECO:0000313" key="3">
    <source>
        <dbReference type="EMBL" id="RAK53590.1"/>
    </source>
</evidence>
<sequence>MKPSDAAALVAGLAAALVLPSAAWAAPHMASKADPAQVVAAERAFAADGLALGVKQSFLKHSAPTGIVFNPEPQLAQAVYGAAPDGGTTKLVWWPLWAGIARSGDLGFTTGPFSVNDAPRAWYFTVWARQPDGGWKWLFDGGPPSDPTGAAPQDSPVTYARAAARAAGAPAKAMEQVSHAESALAAGAAKDLKGAYLAVLADDARVVGSKARPPASRAEIETELATRPTAVSFSPLGGQASSAGDLAWTYGAAKWTTDGQERRGHYVRIWRNDAAGWRLLFDELLPSPPQKS</sequence>
<dbReference type="OrthoDB" id="7201546at2"/>
<proteinExistence type="predicted"/>
<evidence type="ECO:0000259" key="2">
    <source>
        <dbReference type="Pfam" id="PF14534"/>
    </source>
</evidence>
<dbReference type="Proteomes" id="UP000249254">
    <property type="component" value="Unassembled WGS sequence"/>
</dbReference>
<gene>
    <name evidence="3" type="ORF">DJ017_03135</name>
</gene>
<dbReference type="SUPFAM" id="SSF54427">
    <property type="entry name" value="NTF2-like"/>
    <property type="match status" value="1"/>
</dbReference>
<accession>A0A328AFT7</accession>
<dbReference type="Pfam" id="PF14534">
    <property type="entry name" value="DUF4440"/>
    <property type="match status" value="1"/>
</dbReference>
<dbReference type="Gene3D" id="3.10.450.50">
    <property type="match status" value="2"/>
</dbReference>